<accession>A0A7W7LY66</accession>
<organism evidence="2 3">
    <name type="scientific">Streptomyces griseomycini</name>
    <dbReference type="NCBI Taxonomy" id="66895"/>
    <lineage>
        <taxon>Bacteria</taxon>
        <taxon>Bacillati</taxon>
        <taxon>Actinomycetota</taxon>
        <taxon>Actinomycetes</taxon>
        <taxon>Kitasatosporales</taxon>
        <taxon>Streptomycetaceae</taxon>
        <taxon>Streptomyces</taxon>
    </lineage>
</organism>
<dbReference type="AlphaFoldDB" id="A0A7W7LY66"/>
<proteinExistence type="predicted"/>
<keyword evidence="3" id="KW-1185">Reference proteome</keyword>
<reference evidence="2 3" key="1">
    <citation type="submission" date="2020-08" db="EMBL/GenBank/DDBJ databases">
        <title>Genomic Encyclopedia of Type Strains, Phase III (KMG-III): the genomes of soil and plant-associated and newly described type strains.</title>
        <authorList>
            <person name="Whitman W."/>
        </authorList>
    </citation>
    <scope>NUCLEOTIDE SEQUENCE [LARGE SCALE GENOMIC DNA]</scope>
    <source>
        <strain evidence="2 3">CECT 3273</strain>
    </source>
</reference>
<name>A0A7W7LY66_9ACTN</name>
<gene>
    <name evidence="2" type="ORF">FHS37_002242</name>
</gene>
<evidence type="ECO:0000256" key="1">
    <source>
        <dbReference type="SAM" id="MobiDB-lite"/>
    </source>
</evidence>
<evidence type="ECO:0000313" key="3">
    <source>
        <dbReference type="Proteomes" id="UP000579523"/>
    </source>
</evidence>
<protein>
    <recommendedName>
        <fullName evidence="4">Integrase</fullName>
    </recommendedName>
</protein>
<evidence type="ECO:0000313" key="2">
    <source>
        <dbReference type="EMBL" id="MBB4898207.1"/>
    </source>
</evidence>
<dbReference type="EMBL" id="JACHJI010000003">
    <property type="protein sequence ID" value="MBB4898207.1"/>
    <property type="molecule type" value="Genomic_DNA"/>
</dbReference>
<dbReference type="Proteomes" id="UP000579523">
    <property type="component" value="Unassembled WGS sequence"/>
</dbReference>
<feature type="region of interest" description="Disordered" evidence="1">
    <location>
        <begin position="48"/>
        <end position="76"/>
    </location>
</feature>
<evidence type="ECO:0008006" key="4">
    <source>
        <dbReference type="Google" id="ProtNLM"/>
    </source>
</evidence>
<sequence>MCAYIVGALLTGARTEELRALTRDHVFLGGKPDADPPQPPHIAVRRSVRRDGNARTRRSRSTLARPAASGWTLGKR</sequence>
<comment type="caution">
    <text evidence="2">The sequence shown here is derived from an EMBL/GenBank/DDBJ whole genome shotgun (WGS) entry which is preliminary data.</text>
</comment>